<accession>A0A4P9YU59</accession>
<evidence type="ECO:0000256" key="5">
    <source>
        <dbReference type="SAM" id="MobiDB-lite"/>
    </source>
</evidence>
<evidence type="ECO:0000256" key="3">
    <source>
        <dbReference type="ARBA" id="ARBA00023163"/>
    </source>
</evidence>
<keyword evidence="8" id="KW-1185">Reference proteome</keyword>
<evidence type="ECO:0000256" key="1">
    <source>
        <dbReference type="ARBA" id="ARBA00004123"/>
    </source>
</evidence>
<dbReference type="PANTHER" id="PTHR46117:SF3">
    <property type="entry name" value="FI24210P1"/>
    <property type="match status" value="1"/>
</dbReference>
<dbReference type="Gene3D" id="4.10.280.10">
    <property type="entry name" value="Helix-loop-helix DNA-binding domain"/>
    <property type="match status" value="1"/>
</dbReference>
<feature type="non-terminal residue" evidence="7">
    <location>
        <position position="1"/>
    </location>
</feature>
<dbReference type="GO" id="GO:0046983">
    <property type="term" value="F:protein dimerization activity"/>
    <property type="evidence" value="ECO:0007669"/>
    <property type="project" value="InterPro"/>
</dbReference>
<keyword evidence="2" id="KW-0805">Transcription regulation</keyword>
<dbReference type="OrthoDB" id="690068at2759"/>
<proteinExistence type="predicted"/>
<feature type="domain" description="BHLH" evidence="6">
    <location>
        <begin position="258"/>
        <end position="304"/>
    </location>
</feature>
<evidence type="ECO:0000313" key="7">
    <source>
        <dbReference type="EMBL" id="RKP23553.1"/>
    </source>
</evidence>
<protein>
    <recommendedName>
        <fullName evidence="6">BHLH domain-containing protein</fullName>
    </recommendedName>
</protein>
<evidence type="ECO:0000259" key="6">
    <source>
        <dbReference type="PROSITE" id="PS50888"/>
    </source>
</evidence>
<feature type="compositionally biased region" description="Basic and acidic residues" evidence="5">
    <location>
        <begin position="287"/>
        <end position="296"/>
    </location>
</feature>
<dbReference type="SUPFAM" id="SSF47459">
    <property type="entry name" value="HLH, helix-loop-helix DNA-binding domain"/>
    <property type="match status" value="1"/>
</dbReference>
<name>A0A4P9YU59_9FUNG</name>
<feature type="non-terminal residue" evidence="7">
    <location>
        <position position="304"/>
    </location>
</feature>
<gene>
    <name evidence="7" type="ORF">SYNPS1DRAFT_24388</name>
</gene>
<dbReference type="CDD" id="cd11387">
    <property type="entry name" value="bHLHzip_USF_MITF"/>
    <property type="match status" value="1"/>
</dbReference>
<dbReference type="InterPro" id="IPR051732">
    <property type="entry name" value="USF"/>
</dbReference>
<evidence type="ECO:0000256" key="2">
    <source>
        <dbReference type="ARBA" id="ARBA00023015"/>
    </source>
</evidence>
<feature type="region of interest" description="Disordered" evidence="5">
    <location>
        <begin position="285"/>
        <end position="304"/>
    </location>
</feature>
<dbReference type="GO" id="GO:0000981">
    <property type="term" value="F:DNA-binding transcription factor activity, RNA polymerase II-specific"/>
    <property type="evidence" value="ECO:0007669"/>
    <property type="project" value="TreeGrafter"/>
</dbReference>
<reference evidence="8" key="1">
    <citation type="journal article" date="2018" name="Nat. Microbiol.">
        <title>Leveraging single-cell genomics to expand the fungal tree of life.</title>
        <authorList>
            <person name="Ahrendt S.R."/>
            <person name="Quandt C.A."/>
            <person name="Ciobanu D."/>
            <person name="Clum A."/>
            <person name="Salamov A."/>
            <person name="Andreopoulos B."/>
            <person name="Cheng J.F."/>
            <person name="Woyke T."/>
            <person name="Pelin A."/>
            <person name="Henrissat B."/>
            <person name="Reynolds N.K."/>
            <person name="Benny G.L."/>
            <person name="Smith M.E."/>
            <person name="James T.Y."/>
            <person name="Grigoriev I.V."/>
        </authorList>
    </citation>
    <scope>NUCLEOTIDE SEQUENCE [LARGE SCALE GENOMIC DNA]</scope>
    <source>
        <strain evidence="8">Benny S71-1</strain>
    </source>
</reference>
<comment type="subcellular location">
    <subcellularLocation>
        <location evidence="1">Nucleus</location>
    </subcellularLocation>
</comment>
<evidence type="ECO:0000256" key="4">
    <source>
        <dbReference type="ARBA" id="ARBA00023242"/>
    </source>
</evidence>
<dbReference type="Proteomes" id="UP000278143">
    <property type="component" value="Unassembled WGS sequence"/>
</dbReference>
<organism evidence="7 8">
    <name type="scientific">Syncephalis pseudoplumigaleata</name>
    <dbReference type="NCBI Taxonomy" id="1712513"/>
    <lineage>
        <taxon>Eukaryota</taxon>
        <taxon>Fungi</taxon>
        <taxon>Fungi incertae sedis</taxon>
        <taxon>Zoopagomycota</taxon>
        <taxon>Zoopagomycotina</taxon>
        <taxon>Zoopagomycetes</taxon>
        <taxon>Zoopagales</taxon>
        <taxon>Piptocephalidaceae</taxon>
        <taxon>Syncephalis</taxon>
    </lineage>
</organism>
<dbReference type="AlphaFoldDB" id="A0A4P9YU59"/>
<dbReference type="GO" id="GO:0005634">
    <property type="term" value="C:nucleus"/>
    <property type="evidence" value="ECO:0007669"/>
    <property type="project" value="UniProtKB-SubCell"/>
</dbReference>
<sequence length="304" mass="31426">PPSLNTAANAVLAGHRDASSTGDAFARPRVVSGGAYGGSPMSASAPVTRCSSPRRRSLESEAFQPTSYGAHLQMAGDKGATSALPTVQEVPHPAAAQAAAMQAASYRAGGGPISLPSSPTHRQHPGDTRAHRWQHVAHHPYAVPSRPYGHSRQNSFTADGRPLALMQEGGYATPLVNANAMMPSAPTAASPATGASMAGVQMSTSATLGPKPMPPASYPSVLASTTAPAAAALDAHNGHSNGNGGGGSALVTLERLRRRRENHNHVERRRRDHINGTIRALASLLPDRGRGADGQRRNKGAILE</sequence>
<dbReference type="EMBL" id="KZ990880">
    <property type="protein sequence ID" value="RKP23553.1"/>
    <property type="molecule type" value="Genomic_DNA"/>
</dbReference>
<keyword evidence="3" id="KW-0804">Transcription</keyword>
<dbReference type="Pfam" id="PF00010">
    <property type="entry name" value="HLH"/>
    <property type="match status" value="1"/>
</dbReference>
<dbReference type="PANTHER" id="PTHR46117">
    <property type="entry name" value="FI24210P1"/>
    <property type="match status" value="1"/>
</dbReference>
<dbReference type="InterPro" id="IPR036638">
    <property type="entry name" value="HLH_DNA-bd_sf"/>
</dbReference>
<evidence type="ECO:0000313" key="8">
    <source>
        <dbReference type="Proteomes" id="UP000278143"/>
    </source>
</evidence>
<keyword evidence="4" id="KW-0539">Nucleus</keyword>
<dbReference type="InterPro" id="IPR011598">
    <property type="entry name" value="bHLH_dom"/>
</dbReference>
<dbReference type="PROSITE" id="PS50888">
    <property type="entry name" value="BHLH"/>
    <property type="match status" value="1"/>
</dbReference>
<dbReference type="GO" id="GO:0000978">
    <property type="term" value="F:RNA polymerase II cis-regulatory region sequence-specific DNA binding"/>
    <property type="evidence" value="ECO:0007669"/>
    <property type="project" value="TreeGrafter"/>
</dbReference>